<keyword evidence="2" id="KW-0596">Phosphopantetheine</keyword>
<dbReference type="InterPro" id="IPR010071">
    <property type="entry name" value="AA_adenyl_dom"/>
</dbReference>
<dbReference type="InterPro" id="IPR042099">
    <property type="entry name" value="ANL_N_sf"/>
</dbReference>
<dbReference type="NCBIfam" id="NF003417">
    <property type="entry name" value="PRK04813.1"/>
    <property type="match status" value="4"/>
</dbReference>
<evidence type="ECO:0000256" key="6">
    <source>
        <dbReference type="SAM" id="Phobius"/>
    </source>
</evidence>
<dbReference type="Gene3D" id="3.30.559.10">
    <property type="entry name" value="Chloramphenicol acetyltransferase-like domain"/>
    <property type="match status" value="2"/>
</dbReference>
<dbReference type="Pfam" id="PF13193">
    <property type="entry name" value="AMP-binding_C"/>
    <property type="match status" value="2"/>
</dbReference>
<evidence type="ECO:0000313" key="8">
    <source>
        <dbReference type="EMBL" id="MBP1473177.1"/>
    </source>
</evidence>
<dbReference type="CDD" id="cd05931">
    <property type="entry name" value="FAAL"/>
    <property type="match status" value="1"/>
</dbReference>
<dbReference type="SUPFAM" id="SSF56801">
    <property type="entry name" value="Acetyl-CoA synthetase-like"/>
    <property type="match status" value="3"/>
</dbReference>
<dbReference type="Pfam" id="PF00668">
    <property type="entry name" value="Condensation"/>
    <property type="match status" value="2"/>
</dbReference>
<sequence length="2805" mass="304139">MLRDRAASQGDDPAFVFLKDGEIEEAALSYGELDHRARSIAACLQQQAAAGDRALLLFPPGLDYICAFFGCLYAGVIAVPIYPPQSQRSRADRLQSVVADSGAGWLLGTTEIVNGLTQEVELLGRLRTLTTDSVDDALAQAWQMPAVDAGTIAFLQYTSGSTGQAKGVMVSHGNLLHNEALIRDGFGTDRETVVVGWLPLYHDMGLVGNVLQPIYLGGRAVLMSPMAFLQKPLRWLQAVSRYRATVSGGPNFAYELCAERIGEDDMAELDLSCWRVAFNGSEPIRATTLERFAQAFAPCGFRADASFACYGLAESTLFVAGSTPLTPTVCLDVDPAQLQRHRVMRSQASDRRRLVGSGHAEPTRVCIVQPESRRPCAMGEVGEIWVRGPSVAQGYWRQPELSADTFDARTDAGDGPFLRTGDFGFVQDGQLFVTGRLKELIIIRGRNHYPQDIEQTVQAAHPALAVGAGAAFAIDQDGEERLVVVQEVQRTHLRQLDVAAVEHAVRAAVAERHQLQLHALVLIKPMRLPKTSSGKIKRRETRRLFVERLLETLNAPAERTAKVAESAAAYGTPLDRHVLANLPSHERVPRIADHLRALLSEVLRRPAADIDVNLAATAQGLDSLAAIQLQQRIEETLAASCPLESLLVGTTPIELARMLDAADDGAMPARLPCGGLDEGPLTANQTSMWFLQSLDPTSRAYNIAVPLRLRGPLNAACAQQAWALLAARHPMLRTRYVVVDGEPVQRIDAGHVPVIEWVDATGWNNATIERALAAAAGEALLQDEGVPFRIHGYRRAADDHIVMVVAHHIAVDLRTLVLLFDQWGQQYAALCGARERIHADARHSAIDLALWQRDWFASQAAERQWSYWRNQLEAPLPVLGLLTDQPRPALRNSRAGVHDFELDAPLSAALRDVARQHGVTLYVLLLAAYQVLLHHSCGDDDICVGSPVAGRTRAEFESLAGYCVNTVVLRGDLSGNPRFDTFLWQIRDRVLGALAHQDLPFATLVERLTPQRDPAITPLFQTLFALQQTPDWPAASAFVLGGAGARAEMGGLAVEGVAMPPQGCQFDLSLFVVDAGDRLQARLEYASALFSPARIAAMGEQFAHLLQAIVSAPTARLSGLPLLSAQPAAAVSGPVLEAAADQAVGLAEQIERQAGQHPDTLALICDGERLSYARLEREAVELAGRLQAQGVCLGARVGLHLARTTHAYVAVLAVLKCGATCVPLDPAYPPARLAQIAQLGCLTLLVSDAMESAAVWPVDLPCFDPRCGSSSGPFLPPSPATLAASELPVYLLFTSGSTGTPKGVLMNQGALANLLRWHQHAMPLEPGARVSQFASLNFDVAFQEILSTWTAGATLVVASQEQRLDPEALLVLLREEGVQRAFLPVVAMQQLARHAVAHAAMPAALREVVCAGEALQIGPSVRAFFAALPGASLYNHYGPTESHVVTCHRLDGDPSGWPAMPPIGTPIDNVCLHLLDRYGRPVPEGARGEIFLAGAGLAHGYAERGGLTAERFVPDPFAGGGARMYRTGDLGRRLADGAVEYLGRIDSQVQLRGFRVEPGEIESQLLALESVGEAVVVVYEARPGEPSLVAYVVAADGHLLEPSQLRAWLRERLPDYMVPAYIVALPVLPLTANGKVDKRALPIPEASPQEDADDPPVGATEIEVARLWADVLGVRPVGRTQNFFASGGHSLLATRLVMRLREAFGATLPISALFEAPTVAGLAARIDALPAAGPPPLEAVARGKPLPLSHAQQRLWLVDQMEGASAAYNMPAAFHLDGALDVLALRASFQRIVQRHEILRTRFADHQGEPMQWIADNCRVTLETDDVGPDAIDTAIEQHAQTPFRLQDGGLLRVALLRIARDRHLLLVNMHHIVADGWSIGVLVRELMECYAAERDGREPVLPDLPVQYADYAQWQRAWLKRTAATQLAYWRVQLDGLPPLLELPADRPRPPVQSYRGGLHRFRLPDALAGRIQAFSQSHGATLFMTLMAAYQVLLARHSGQTDIAVGTPVANRDRAELEHLIGFFVNTVVVRGRLDSAASFIDVLHQVRDTTVDAQRNQDLPFEQLVEELRPARSLSHAPLFQVMFLQHDGALADFALPGLGVRAAGEGHRIARFDLALNVESRADGLHAWFDYASDLFDAARVERLAGDYVRLLEAAMARPDQPWRRLPMLDDAAIADQLRPQLALPPPVDPALCVHQLFERKVDENPQAPAAIFGDALVSYGDLDARANRIAHYLRGQGVGAEDHVGVWMERSPDLLACLLGIWKAGAVYVPLDPGYPHERLAFIVRDAGMRLVLTHAQIADALESPGGRIVCLDRLGAELDSQPNERLTVHTHGLQPAYVIYTSGSTGRPKGVQVLQGGLCELLLGLCRRFSVGPGDSMPSLASHAFGISFVELLLPLVAGGHSRILEREVVLDTGRLAAELDRVSLAHLVPSLMRRVLDHLTGERQAPVFGGLRHVFVGGDAVPAALLAQMEQRFPSAQVVEFYGQTETTILSCHAPQGGHRHPGNVIGTRLPHAQAYVLDDGLQLVPQGRVGEIHIAGRAIARGYLGRPSLSAERFVPDPFGETPGARLYRTGDLGRLLVDGNIEYVGRADFQVNIRGFRIELGEIEAQLREEPGVTGAVVTAVEDDAGERRLIAYLVAAADKVSIPALRARLRAALPDYMVPARFVVLDALPLNANGKLDRKALPDPDLTQAAADYVAPRDDTEQVLADMWADVLGVPQVGVHDNFFDLGGHSLLAAQAMARARGAFGEELSVQDFFEAQTVADFAARIAAIRRNRALLEQVTADAEESPDEFEGFVI</sequence>
<dbReference type="CDD" id="cd19531">
    <property type="entry name" value="LCL_NRPS-like"/>
    <property type="match status" value="2"/>
</dbReference>
<keyword evidence="6" id="KW-1133">Transmembrane helix</keyword>
<dbReference type="InterPro" id="IPR020845">
    <property type="entry name" value="AMP-binding_CS"/>
</dbReference>
<dbReference type="Gene3D" id="3.30.300.30">
    <property type="match status" value="3"/>
</dbReference>
<evidence type="ECO:0000256" key="5">
    <source>
        <dbReference type="ARBA" id="ARBA00023098"/>
    </source>
</evidence>
<dbReference type="Pfam" id="PF00501">
    <property type="entry name" value="AMP-binding"/>
    <property type="match status" value="3"/>
</dbReference>
<dbReference type="Gene3D" id="3.30.559.30">
    <property type="entry name" value="Nonribosomal peptide synthetase, condensation domain"/>
    <property type="match status" value="2"/>
</dbReference>
<dbReference type="NCBIfam" id="TIGR01733">
    <property type="entry name" value="AA-adenyl-dom"/>
    <property type="match status" value="2"/>
</dbReference>
<dbReference type="SUPFAM" id="SSF52777">
    <property type="entry name" value="CoA-dependent acyltransferases"/>
    <property type="match status" value="4"/>
</dbReference>
<evidence type="ECO:0000259" key="7">
    <source>
        <dbReference type="PROSITE" id="PS50075"/>
    </source>
</evidence>
<dbReference type="EMBL" id="JAGJRS010000006">
    <property type="protein sequence ID" value="MBP1473177.1"/>
    <property type="molecule type" value="Genomic_DNA"/>
</dbReference>
<dbReference type="PANTHER" id="PTHR45527:SF1">
    <property type="entry name" value="FATTY ACID SYNTHASE"/>
    <property type="match status" value="1"/>
</dbReference>
<dbReference type="Gene3D" id="3.40.50.12780">
    <property type="entry name" value="N-terminal domain of ligase-like"/>
    <property type="match status" value="3"/>
</dbReference>
<gene>
    <name evidence="8" type="ORF">J7I44_02640</name>
</gene>
<name>A0ABS4DJD8_9GAMM</name>
<evidence type="ECO:0000256" key="1">
    <source>
        <dbReference type="ARBA" id="ARBA00001957"/>
    </source>
</evidence>
<keyword evidence="3" id="KW-0597">Phosphoprotein</keyword>
<dbReference type="InterPro" id="IPR023213">
    <property type="entry name" value="CAT-like_dom_sf"/>
</dbReference>
<organism evidence="8 9">
    <name type="scientific">Frateuria flava</name>
    <dbReference type="NCBI Taxonomy" id="2821489"/>
    <lineage>
        <taxon>Bacteria</taxon>
        <taxon>Pseudomonadati</taxon>
        <taxon>Pseudomonadota</taxon>
        <taxon>Gammaproteobacteria</taxon>
        <taxon>Lysobacterales</taxon>
        <taxon>Rhodanobacteraceae</taxon>
        <taxon>Frateuria</taxon>
    </lineage>
</organism>
<dbReference type="Gene3D" id="3.40.50.1820">
    <property type="entry name" value="alpha/beta hydrolase"/>
    <property type="match status" value="1"/>
</dbReference>
<dbReference type="InterPro" id="IPR045851">
    <property type="entry name" value="AMP-bd_C_sf"/>
</dbReference>
<reference evidence="8 9" key="1">
    <citation type="submission" date="2021-04" db="EMBL/GenBank/DDBJ databases">
        <authorList>
            <person name="Huq M.A."/>
        </authorList>
    </citation>
    <scope>NUCLEOTIDE SEQUENCE [LARGE SCALE GENOMIC DNA]</scope>
    <source>
        <strain evidence="8 9">MAH-13</strain>
    </source>
</reference>
<keyword evidence="6" id="KW-0472">Membrane</keyword>
<keyword evidence="9" id="KW-1185">Reference proteome</keyword>
<evidence type="ECO:0000256" key="2">
    <source>
        <dbReference type="ARBA" id="ARBA00022450"/>
    </source>
</evidence>
<feature type="domain" description="Carrier" evidence="7">
    <location>
        <begin position="586"/>
        <end position="663"/>
    </location>
</feature>
<keyword evidence="6" id="KW-0812">Transmembrane</keyword>
<dbReference type="InterPro" id="IPR006162">
    <property type="entry name" value="Ppantetheine_attach_site"/>
</dbReference>
<dbReference type="CDD" id="cd05930">
    <property type="entry name" value="A_NRPS"/>
    <property type="match status" value="1"/>
</dbReference>
<dbReference type="Proteomes" id="UP000823790">
    <property type="component" value="Unassembled WGS sequence"/>
</dbReference>
<dbReference type="Pfam" id="PF00550">
    <property type="entry name" value="PP-binding"/>
    <property type="match status" value="3"/>
</dbReference>
<evidence type="ECO:0000313" key="9">
    <source>
        <dbReference type="Proteomes" id="UP000823790"/>
    </source>
</evidence>
<protein>
    <submittedName>
        <fullName evidence="8">Amino acid adenylation domain-containing protein</fullName>
    </submittedName>
</protein>
<dbReference type="Pfam" id="PF23024">
    <property type="entry name" value="AMP-dom_DIP2-like"/>
    <property type="match status" value="1"/>
</dbReference>
<dbReference type="PANTHER" id="PTHR45527">
    <property type="entry name" value="NONRIBOSOMAL PEPTIDE SYNTHETASE"/>
    <property type="match status" value="1"/>
</dbReference>
<dbReference type="SUPFAM" id="SSF47336">
    <property type="entry name" value="ACP-like"/>
    <property type="match status" value="3"/>
</dbReference>
<feature type="domain" description="Carrier" evidence="7">
    <location>
        <begin position="1655"/>
        <end position="1730"/>
    </location>
</feature>
<keyword evidence="4" id="KW-0276">Fatty acid metabolism</keyword>
<keyword evidence="5" id="KW-0443">Lipid metabolism</keyword>
<dbReference type="SMART" id="SM00823">
    <property type="entry name" value="PKS_PP"/>
    <property type="match status" value="3"/>
</dbReference>
<comment type="cofactor">
    <cofactor evidence="1">
        <name>pantetheine 4'-phosphate</name>
        <dbReference type="ChEBI" id="CHEBI:47942"/>
    </cofactor>
</comment>
<dbReference type="InterPro" id="IPR025110">
    <property type="entry name" value="AMP-bd_C"/>
</dbReference>
<dbReference type="InterPro" id="IPR009081">
    <property type="entry name" value="PP-bd_ACP"/>
</dbReference>
<comment type="caution">
    <text evidence="8">The sequence shown here is derived from an EMBL/GenBank/DDBJ whole genome shotgun (WGS) entry which is preliminary data.</text>
</comment>
<dbReference type="InterPro" id="IPR040097">
    <property type="entry name" value="FAAL/FAAC"/>
</dbReference>
<accession>A0ABS4DJD8</accession>
<dbReference type="RefSeq" id="WP_209615270.1">
    <property type="nucleotide sequence ID" value="NZ_JAGJRS010000006.1"/>
</dbReference>
<evidence type="ECO:0000256" key="4">
    <source>
        <dbReference type="ARBA" id="ARBA00022832"/>
    </source>
</evidence>
<proteinExistence type="predicted"/>
<dbReference type="InterPro" id="IPR020806">
    <property type="entry name" value="PKS_PP-bd"/>
</dbReference>
<dbReference type="InterPro" id="IPR036736">
    <property type="entry name" value="ACP-like_sf"/>
</dbReference>
<dbReference type="InterPro" id="IPR029058">
    <property type="entry name" value="AB_hydrolase_fold"/>
</dbReference>
<dbReference type="Gene3D" id="1.10.1200.10">
    <property type="entry name" value="ACP-like"/>
    <property type="match status" value="2"/>
</dbReference>
<dbReference type="InterPro" id="IPR000873">
    <property type="entry name" value="AMP-dep_synth/lig_dom"/>
</dbReference>
<dbReference type="InterPro" id="IPR001242">
    <property type="entry name" value="Condensation_dom"/>
</dbReference>
<dbReference type="PROSITE" id="PS50075">
    <property type="entry name" value="CARRIER"/>
    <property type="match status" value="3"/>
</dbReference>
<feature type="domain" description="Carrier" evidence="7">
    <location>
        <begin position="2705"/>
        <end position="2780"/>
    </location>
</feature>
<dbReference type="PROSITE" id="PS00012">
    <property type="entry name" value="PHOSPHOPANTETHEINE"/>
    <property type="match status" value="1"/>
</dbReference>
<dbReference type="PROSITE" id="PS00455">
    <property type="entry name" value="AMP_BINDING"/>
    <property type="match status" value="3"/>
</dbReference>
<feature type="transmembrane region" description="Helical" evidence="6">
    <location>
        <begin position="62"/>
        <end position="82"/>
    </location>
</feature>
<evidence type="ECO:0000256" key="3">
    <source>
        <dbReference type="ARBA" id="ARBA00022553"/>
    </source>
</evidence>